<keyword evidence="3" id="KW-0645">Protease</keyword>
<dbReference type="AlphaFoldDB" id="A0AAV2VPU8"/>
<evidence type="ECO:0000256" key="2">
    <source>
        <dbReference type="ARBA" id="ARBA00007074"/>
    </source>
</evidence>
<evidence type="ECO:0000256" key="8">
    <source>
        <dbReference type="ARBA" id="ARBA00023139"/>
    </source>
</evidence>
<keyword evidence="7" id="KW-0472">Membrane</keyword>
<evidence type="ECO:0000313" key="12">
    <source>
        <dbReference type="EMBL" id="CCO46446.1"/>
    </source>
</evidence>
<dbReference type="PROSITE" id="PS51257">
    <property type="entry name" value="PROKAR_LIPOPROTEIN"/>
    <property type="match status" value="1"/>
</dbReference>
<organism evidence="12 13">
    <name type="scientific">Vibrio nigripulchritudo SOn1</name>
    <dbReference type="NCBI Taxonomy" id="1238450"/>
    <lineage>
        <taxon>Bacteria</taxon>
        <taxon>Pseudomonadati</taxon>
        <taxon>Pseudomonadota</taxon>
        <taxon>Gammaproteobacteria</taxon>
        <taxon>Vibrionales</taxon>
        <taxon>Vibrionaceae</taxon>
        <taxon>Vibrio</taxon>
    </lineage>
</organism>
<dbReference type="RefSeq" id="WP_022611576.1">
    <property type="nucleotide sequence ID" value="NZ_LK391965.1"/>
</dbReference>
<dbReference type="GO" id="GO:0016020">
    <property type="term" value="C:membrane"/>
    <property type="evidence" value="ECO:0007669"/>
    <property type="project" value="UniProtKB-SubCell"/>
</dbReference>
<comment type="subcellular location">
    <subcellularLocation>
        <location evidence="1">Membrane</location>
        <topology evidence="1">Lipid-anchor</topology>
    </subcellularLocation>
</comment>
<evidence type="ECO:0000256" key="10">
    <source>
        <dbReference type="SAM" id="SignalP"/>
    </source>
</evidence>
<dbReference type="Pfam" id="PF00877">
    <property type="entry name" value="NLPC_P60"/>
    <property type="match status" value="1"/>
</dbReference>
<keyword evidence="5" id="KW-0378">Hydrolase</keyword>
<reference evidence="12 13" key="1">
    <citation type="journal article" date="2013" name="ISME J.">
        <title>Comparative genomics of pathogenic lineages of Vibrio nigripulchritudo identifies virulence-associated traits.</title>
        <authorList>
            <person name="Goudenege D."/>
            <person name="Labreuche Y."/>
            <person name="Krin E."/>
            <person name="Ansquer D."/>
            <person name="Mangenot S."/>
            <person name="Calteau A."/>
            <person name="Medigue C."/>
            <person name="Mazel D."/>
            <person name="Polz M.F."/>
            <person name="Le Roux F."/>
        </authorList>
    </citation>
    <scope>NUCLEOTIDE SEQUENCE [LARGE SCALE GENOMIC DNA]</scope>
    <source>
        <strain evidence="12 13">SOn1</strain>
    </source>
</reference>
<dbReference type="GO" id="GO:0006508">
    <property type="term" value="P:proteolysis"/>
    <property type="evidence" value="ECO:0007669"/>
    <property type="project" value="UniProtKB-KW"/>
</dbReference>
<evidence type="ECO:0000259" key="11">
    <source>
        <dbReference type="PROSITE" id="PS51935"/>
    </source>
</evidence>
<keyword evidence="6" id="KW-0788">Thiol protease</keyword>
<keyword evidence="4 10" id="KW-0732">Signal</keyword>
<dbReference type="GO" id="GO:0008234">
    <property type="term" value="F:cysteine-type peptidase activity"/>
    <property type="evidence" value="ECO:0007669"/>
    <property type="project" value="UniProtKB-KW"/>
</dbReference>
<evidence type="ECO:0000256" key="1">
    <source>
        <dbReference type="ARBA" id="ARBA00004635"/>
    </source>
</evidence>
<evidence type="ECO:0000256" key="5">
    <source>
        <dbReference type="ARBA" id="ARBA00022801"/>
    </source>
</evidence>
<keyword evidence="9 12" id="KW-0449">Lipoprotein</keyword>
<dbReference type="InterPro" id="IPR052062">
    <property type="entry name" value="Murein_DD/LD_carboxypeptidase"/>
</dbReference>
<dbReference type="Gene3D" id="3.90.1720.10">
    <property type="entry name" value="endopeptidase domain like (from Nostoc punctiforme)"/>
    <property type="match status" value="1"/>
</dbReference>
<dbReference type="PANTHER" id="PTHR47360:SF3">
    <property type="entry name" value="MUREIN DD-ENDOPEPTIDASE MEPS_MUREIN LD-CARBOXYPEPTIDASE"/>
    <property type="match status" value="1"/>
</dbReference>
<keyword evidence="8" id="KW-0564">Palmitate</keyword>
<feature type="signal peptide" evidence="10">
    <location>
        <begin position="1"/>
        <end position="26"/>
    </location>
</feature>
<evidence type="ECO:0000313" key="13">
    <source>
        <dbReference type="Proteomes" id="UP000018211"/>
    </source>
</evidence>
<proteinExistence type="inferred from homology"/>
<dbReference type="PANTHER" id="PTHR47360">
    <property type="entry name" value="MUREIN DD-ENDOPEPTIDASE MEPS/MUREIN LD-CARBOXYPEPTIDASE"/>
    <property type="match status" value="1"/>
</dbReference>
<name>A0AAV2VPU8_9VIBR</name>
<comment type="caution">
    <text evidence="12">The sequence shown here is derived from an EMBL/GenBank/DDBJ whole genome shotgun (WGS) entry which is preliminary data.</text>
</comment>
<evidence type="ECO:0000256" key="7">
    <source>
        <dbReference type="ARBA" id="ARBA00023136"/>
    </source>
</evidence>
<evidence type="ECO:0000256" key="3">
    <source>
        <dbReference type="ARBA" id="ARBA00022670"/>
    </source>
</evidence>
<feature type="chain" id="PRO_5043472407" evidence="10">
    <location>
        <begin position="27"/>
        <end position="162"/>
    </location>
</feature>
<comment type="similarity">
    <text evidence="2">Belongs to the peptidase C40 family.</text>
</comment>
<protein>
    <submittedName>
        <fullName evidence="12">Lipoprotein nlpC</fullName>
    </submittedName>
</protein>
<evidence type="ECO:0000256" key="6">
    <source>
        <dbReference type="ARBA" id="ARBA00022807"/>
    </source>
</evidence>
<gene>
    <name evidence="12" type="ORF">VIBNISOn1_1770012</name>
</gene>
<feature type="domain" description="NlpC/P60" evidence="11">
    <location>
        <begin position="41"/>
        <end position="162"/>
    </location>
</feature>
<dbReference type="SUPFAM" id="SSF54001">
    <property type="entry name" value="Cysteine proteinases"/>
    <property type="match status" value="1"/>
</dbReference>
<sequence>MNFQRIISIKAIFVTLLLVGCSQSVPYSSSPPFELNSENHTDTQQALSKVYTRWEGVPYRFGGNDRYGLDCSAFTKIAFSEAFSKTLPRTTESQSQLGTKIRYRDAQPGDLVFFKTGFKQRHVGVYMGNNAFMHASTSKGVIISRLDNPYWADALWHFRRVH</sequence>
<accession>A0AAV2VPU8</accession>
<dbReference type="Proteomes" id="UP000018211">
    <property type="component" value="Unassembled WGS sequence"/>
</dbReference>
<evidence type="ECO:0000256" key="9">
    <source>
        <dbReference type="ARBA" id="ARBA00023288"/>
    </source>
</evidence>
<evidence type="ECO:0000256" key="4">
    <source>
        <dbReference type="ARBA" id="ARBA00022729"/>
    </source>
</evidence>
<dbReference type="InterPro" id="IPR038765">
    <property type="entry name" value="Papain-like_cys_pep_sf"/>
</dbReference>
<dbReference type="InterPro" id="IPR000064">
    <property type="entry name" value="NLP_P60_dom"/>
</dbReference>
<dbReference type="PROSITE" id="PS51935">
    <property type="entry name" value="NLPC_P60"/>
    <property type="match status" value="1"/>
</dbReference>
<dbReference type="EMBL" id="CAOF01000087">
    <property type="protein sequence ID" value="CCO46446.1"/>
    <property type="molecule type" value="Genomic_DNA"/>
</dbReference>